<dbReference type="EMBL" id="JAHRIP010073121">
    <property type="protein sequence ID" value="MEQ2309435.1"/>
    <property type="molecule type" value="Genomic_DNA"/>
</dbReference>
<dbReference type="Proteomes" id="UP001469553">
    <property type="component" value="Unassembled WGS sequence"/>
</dbReference>
<sequence length="156" mass="15976">MNEPPPHLDPVPGPKPSRPHTLFLSMRGARMHPLRLLCLGGSVANLHSLTEGPSDLCTAPLSSTVGSPGHAAGRQIISSYITGLLSSYLAGMLITGSAGDGPLIAGSVGDGHRSGCLNSGSAGDGFRGGRLNSCPPSKAPSAPLVGLFYFWFLPSF</sequence>
<keyword evidence="2" id="KW-1185">Reference proteome</keyword>
<organism evidence="1 2">
    <name type="scientific">Ameca splendens</name>
    <dbReference type="NCBI Taxonomy" id="208324"/>
    <lineage>
        <taxon>Eukaryota</taxon>
        <taxon>Metazoa</taxon>
        <taxon>Chordata</taxon>
        <taxon>Craniata</taxon>
        <taxon>Vertebrata</taxon>
        <taxon>Euteleostomi</taxon>
        <taxon>Actinopterygii</taxon>
        <taxon>Neopterygii</taxon>
        <taxon>Teleostei</taxon>
        <taxon>Neoteleostei</taxon>
        <taxon>Acanthomorphata</taxon>
        <taxon>Ovalentaria</taxon>
        <taxon>Atherinomorphae</taxon>
        <taxon>Cyprinodontiformes</taxon>
        <taxon>Goodeidae</taxon>
        <taxon>Ameca</taxon>
    </lineage>
</organism>
<gene>
    <name evidence="1" type="ORF">AMECASPLE_038649</name>
</gene>
<proteinExistence type="predicted"/>
<accession>A0ABV0ZU36</accession>
<protein>
    <submittedName>
        <fullName evidence="1">Uncharacterized protein</fullName>
    </submittedName>
</protein>
<reference evidence="1 2" key="1">
    <citation type="submission" date="2021-06" db="EMBL/GenBank/DDBJ databases">
        <authorList>
            <person name="Palmer J.M."/>
        </authorList>
    </citation>
    <scope>NUCLEOTIDE SEQUENCE [LARGE SCALE GENOMIC DNA]</scope>
    <source>
        <strain evidence="1 2">AS_MEX2019</strain>
        <tissue evidence="1">Muscle</tissue>
    </source>
</reference>
<comment type="caution">
    <text evidence="1">The sequence shown here is derived from an EMBL/GenBank/DDBJ whole genome shotgun (WGS) entry which is preliminary data.</text>
</comment>
<evidence type="ECO:0000313" key="2">
    <source>
        <dbReference type="Proteomes" id="UP001469553"/>
    </source>
</evidence>
<evidence type="ECO:0000313" key="1">
    <source>
        <dbReference type="EMBL" id="MEQ2309435.1"/>
    </source>
</evidence>
<name>A0ABV0ZU36_9TELE</name>